<dbReference type="PANTHER" id="PTHR46438">
    <property type="entry name" value="ALPHA/BETA-HYDROLASES SUPERFAMILY PROTEIN"/>
    <property type="match status" value="1"/>
</dbReference>
<dbReference type="InterPro" id="IPR029058">
    <property type="entry name" value="AB_hydrolase_fold"/>
</dbReference>
<accession>A0A5C8UMS1</accession>
<proteinExistence type="predicted"/>
<dbReference type="EMBL" id="VRMG01000008">
    <property type="protein sequence ID" value="TXN29685.1"/>
    <property type="molecule type" value="Genomic_DNA"/>
</dbReference>
<name>A0A5C8UMS1_9MICO</name>
<reference evidence="2 3" key="1">
    <citation type="submission" date="2019-08" db="EMBL/GenBank/DDBJ databases">
        <title>Bacterial whole genome sequence for Glaciihabitans sp. CHu50b-6-2.</title>
        <authorList>
            <person name="Jin L."/>
        </authorList>
    </citation>
    <scope>NUCLEOTIDE SEQUENCE [LARGE SCALE GENOMIC DNA]</scope>
    <source>
        <strain evidence="2 3">CHu50b-6-2</strain>
    </source>
</reference>
<gene>
    <name evidence="2" type="ORF">FVP33_11055</name>
</gene>
<dbReference type="PRINTS" id="PR00412">
    <property type="entry name" value="EPOXHYDRLASE"/>
</dbReference>
<evidence type="ECO:0000259" key="1">
    <source>
        <dbReference type="Pfam" id="PF12697"/>
    </source>
</evidence>
<dbReference type="Pfam" id="PF12697">
    <property type="entry name" value="Abhydrolase_6"/>
    <property type="match status" value="1"/>
</dbReference>
<sequence length="286" mass="30666">MDTFISQNVRYLARPEGRVSYTVEGSGPLVIAIPGMGDLRSSYRELVAPLISAGYRVAVMDLRGHGSSDTTFHTHGDIATGQDLLALVAELGGPAVVLGNSMGAASAAWAAAEDPRAIAGLVFYGPLLREAPSSSLARAATRGLYRLALARPWGGAFWARFYRSLNKGTRAPWLEQQVAAIRSMLAEPGRLRSFRELALQLDHSVVERRLGEVTAPMLAFVGALDPDYPSPAAESEWITSLGGQSRLVEDAGHYPHAQRPEITVPGTLEFLDTLRGATTGEWAARA</sequence>
<organism evidence="2 3">
    <name type="scientific">Lacisediminihabitans profunda</name>
    <dbReference type="NCBI Taxonomy" id="2594790"/>
    <lineage>
        <taxon>Bacteria</taxon>
        <taxon>Bacillati</taxon>
        <taxon>Actinomycetota</taxon>
        <taxon>Actinomycetes</taxon>
        <taxon>Micrococcales</taxon>
        <taxon>Microbacteriaceae</taxon>
        <taxon>Lacisediminihabitans</taxon>
    </lineage>
</organism>
<evidence type="ECO:0000313" key="2">
    <source>
        <dbReference type="EMBL" id="TXN29685.1"/>
    </source>
</evidence>
<dbReference type="PRINTS" id="PR00111">
    <property type="entry name" value="ABHYDROLASE"/>
</dbReference>
<dbReference type="Gene3D" id="3.40.50.1820">
    <property type="entry name" value="alpha/beta hydrolase"/>
    <property type="match status" value="1"/>
</dbReference>
<feature type="domain" description="AB hydrolase-1" evidence="1">
    <location>
        <begin position="30"/>
        <end position="262"/>
    </location>
</feature>
<evidence type="ECO:0000313" key="3">
    <source>
        <dbReference type="Proteomes" id="UP000321379"/>
    </source>
</evidence>
<dbReference type="Proteomes" id="UP000321379">
    <property type="component" value="Unassembled WGS sequence"/>
</dbReference>
<dbReference type="GO" id="GO:0016787">
    <property type="term" value="F:hydrolase activity"/>
    <property type="evidence" value="ECO:0007669"/>
    <property type="project" value="UniProtKB-KW"/>
</dbReference>
<keyword evidence="2" id="KW-0378">Hydrolase</keyword>
<comment type="caution">
    <text evidence="2">The sequence shown here is derived from an EMBL/GenBank/DDBJ whole genome shotgun (WGS) entry which is preliminary data.</text>
</comment>
<dbReference type="SUPFAM" id="SSF53474">
    <property type="entry name" value="alpha/beta-Hydrolases"/>
    <property type="match status" value="1"/>
</dbReference>
<dbReference type="RefSeq" id="WP_147783729.1">
    <property type="nucleotide sequence ID" value="NZ_VRMG01000008.1"/>
</dbReference>
<keyword evidence="3" id="KW-1185">Reference proteome</keyword>
<dbReference type="InterPro" id="IPR000639">
    <property type="entry name" value="Epox_hydrolase-like"/>
</dbReference>
<protein>
    <submittedName>
        <fullName evidence="2">Alpha/beta hydrolase</fullName>
    </submittedName>
</protein>
<dbReference type="InterPro" id="IPR000073">
    <property type="entry name" value="AB_hydrolase_1"/>
</dbReference>
<dbReference type="AlphaFoldDB" id="A0A5C8UMS1"/>